<comment type="similarity">
    <text evidence="2">Belongs to the outer membrane factor (OMF) (TC 1.B.17) family.</text>
</comment>
<reference evidence="10" key="2">
    <citation type="journal article" date="2021" name="PeerJ">
        <title>Extensive microbial diversity within the chicken gut microbiome revealed by metagenomics and culture.</title>
        <authorList>
            <person name="Gilroy R."/>
            <person name="Ravi A."/>
            <person name="Getino M."/>
            <person name="Pursley I."/>
            <person name="Horton D.L."/>
            <person name="Alikhan N.F."/>
            <person name="Baker D."/>
            <person name="Gharbi K."/>
            <person name="Hall N."/>
            <person name="Watson M."/>
            <person name="Adriaenssens E.M."/>
            <person name="Foster-Nyarko E."/>
            <person name="Jarju S."/>
            <person name="Secka A."/>
            <person name="Antonio M."/>
            <person name="Oren A."/>
            <person name="Chaudhuri R.R."/>
            <person name="La Ragione R."/>
            <person name="Hildebrand F."/>
            <person name="Pallen M.J."/>
        </authorList>
    </citation>
    <scope>NUCLEOTIDE SEQUENCE</scope>
    <source>
        <strain evidence="10">6919</strain>
    </source>
</reference>
<evidence type="ECO:0000256" key="5">
    <source>
        <dbReference type="ARBA" id="ARBA00022692"/>
    </source>
</evidence>
<keyword evidence="4" id="KW-1134">Transmembrane beta strand</keyword>
<keyword evidence="8" id="KW-0175">Coiled coil</keyword>
<dbReference type="GO" id="GO:0015288">
    <property type="term" value="F:porin activity"/>
    <property type="evidence" value="ECO:0007669"/>
    <property type="project" value="TreeGrafter"/>
</dbReference>
<feature type="coiled-coil region" evidence="8">
    <location>
        <begin position="159"/>
        <end position="217"/>
    </location>
</feature>
<sequence>MKLTATIIAILLATATATARQLDIDLCQQMAHDNYPMIEQYGLIEQSTGYTLSNIKKSWLPSIQFSAQASYQSEAPDFPEQFKDMFSQVLDIHGMNKDQYKVALDINQTIWDGGKTRSDKAIAKAKQKESEANIDVQLYKLRATVNDLYFGTLLIEESIRQSKEQITLLENNLKRINTHLRNGTAMQCDADAVEASLLTIRQQVNQLEARRKQYTNALCILIGIDDEDISLEKPSEEIYIDIHNNRPELQLFDKRLQLLSSQRKSLDTAIMPRLNLFANGFYGNPGLNYIENMMNPQWSWNYMIGITMRWNIGGLYTRKNDLRKLELQEKSISNERDVFLFNSNISAKRKKEEIAEYENLVKDDDGIIELRESIRKAAETKLDNGIIDVTDLLQKITDENSAKLNKAYHEIQRLKAIYELKEITNN</sequence>
<evidence type="ECO:0000256" key="4">
    <source>
        <dbReference type="ARBA" id="ARBA00022452"/>
    </source>
</evidence>
<dbReference type="GO" id="GO:0009279">
    <property type="term" value="C:cell outer membrane"/>
    <property type="evidence" value="ECO:0007669"/>
    <property type="project" value="UniProtKB-SubCell"/>
</dbReference>
<comment type="subcellular location">
    <subcellularLocation>
        <location evidence="1">Cell outer membrane</location>
    </subcellularLocation>
</comment>
<feature type="chain" id="PRO_5039392858" evidence="9">
    <location>
        <begin position="20"/>
        <end position="426"/>
    </location>
</feature>
<dbReference type="Gene3D" id="1.20.1600.10">
    <property type="entry name" value="Outer membrane efflux proteins (OEP)"/>
    <property type="match status" value="1"/>
</dbReference>
<name>A0A9D9IRJ9_9BACT</name>
<organism evidence="10 11">
    <name type="scientific">Candidatus Limisoma faecipullorum</name>
    <dbReference type="NCBI Taxonomy" id="2840854"/>
    <lineage>
        <taxon>Bacteria</taxon>
        <taxon>Pseudomonadati</taxon>
        <taxon>Bacteroidota</taxon>
        <taxon>Bacteroidia</taxon>
        <taxon>Bacteroidales</taxon>
        <taxon>Candidatus Limisoma</taxon>
    </lineage>
</organism>
<evidence type="ECO:0000256" key="9">
    <source>
        <dbReference type="SAM" id="SignalP"/>
    </source>
</evidence>
<keyword evidence="5" id="KW-0812">Transmembrane</keyword>
<keyword evidence="3" id="KW-0813">Transport</keyword>
<dbReference type="EMBL" id="JADIMC010000058">
    <property type="protein sequence ID" value="MBO8476353.1"/>
    <property type="molecule type" value="Genomic_DNA"/>
</dbReference>
<accession>A0A9D9IRJ9</accession>
<dbReference type="PANTHER" id="PTHR30026:SF20">
    <property type="entry name" value="OUTER MEMBRANE PROTEIN TOLC"/>
    <property type="match status" value="1"/>
</dbReference>
<comment type="caution">
    <text evidence="10">The sequence shown here is derived from an EMBL/GenBank/DDBJ whole genome shotgun (WGS) entry which is preliminary data.</text>
</comment>
<dbReference type="SUPFAM" id="SSF56954">
    <property type="entry name" value="Outer membrane efflux proteins (OEP)"/>
    <property type="match status" value="1"/>
</dbReference>
<dbReference type="Proteomes" id="UP000823598">
    <property type="component" value="Unassembled WGS sequence"/>
</dbReference>
<evidence type="ECO:0000256" key="2">
    <source>
        <dbReference type="ARBA" id="ARBA00007613"/>
    </source>
</evidence>
<evidence type="ECO:0000256" key="6">
    <source>
        <dbReference type="ARBA" id="ARBA00023136"/>
    </source>
</evidence>
<feature type="signal peptide" evidence="9">
    <location>
        <begin position="1"/>
        <end position="19"/>
    </location>
</feature>
<dbReference type="PANTHER" id="PTHR30026">
    <property type="entry name" value="OUTER MEMBRANE PROTEIN TOLC"/>
    <property type="match status" value="1"/>
</dbReference>
<evidence type="ECO:0000313" key="10">
    <source>
        <dbReference type="EMBL" id="MBO8476353.1"/>
    </source>
</evidence>
<gene>
    <name evidence="10" type="ORF">IAB88_05105</name>
</gene>
<keyword evidence="7" id="KW-0998">Cell outer membrane</keyword>
<dbReference type="Pfam" id="PF02321">
    <property type="entry name" value="OEP"/>
    <property type="match status" value="1"/>
</dbReference>
<evidence type="ECO:0000256" key="8">
    <source>
        <dbReference type="SAM" id="Coils"/>
    </source>
</evidence>
<dbReference type="InterPro" id="IPR051906">
    <property type="entry name" value="TolC-like"/>
</dbReference>
<dbReference type="GO" id="GO:0015562">
    <property type="term" value="F:efflux transmembrane transporter activity"/>
    <property type="evidence" value="ECO:0007669"/>
    <property type="project" value="InterPro"/>
</dbReference>
<dbReference type="GO" id="GO:1990281">
    <property type="term" value="C:efflux pump complex"/>
    <property type="evidence" value="ECO:0007669"/>
    <property type="project" value="TreeGrafter"/>
</dbReference>
<keyword evidence="6" id="KW-0472">Membrane</keyword>
<evidence type="ECO:0000256" key="3">
    <source>
        <dbReference type="ARBA" id="ARBA00022448"/>
    </source>
</evidence>
<dbReference type="AlphaFoldDB" id="A0A9D9IRJ9"/>
<evidence type="ECO:0000256" key="1">
    <source>
        <dbReference type="ARBA" id="ARBA00004442"/>
    </source>
</evidence>
<evidence type="ECO:0000313" key="11">
    <source>
        <dbReference type="Proteomes" id="UP000823598"/>
    </source>
</evidence>
<dbReference type="InterPro" id="IPR003423">
    <property type="entry name" value="OMP_efflux"/>
</dbReference>
<protein>
    <submittedName>
        <fullName evidence="10">TolC family protein</fullName>
    </submittedName>
</protein>
<evidence type="ECO:0000256" key="7">
    <source>
        <dbReference type="ARBA" id="ARBA00023237"/>
    </source>
</evidence>
<reference evidence="10" key="1">
    <citation type="submission" date="2020-10" db="EMBL/GenBank/DDBJ databases">
        <authorList>
            <person name="Gilroy R."/>
        </authorList>
    </citation>
    <scope>NUCLEOTIDE SEQUENCE</scope>
    <source>
        <strain evidence="10">6919</strain>
    </source>
</reference>
<keyword evidence="9" id="KW-0732">Signal</keyword>
<proteinExistence type="inferred from homology"/>